<evidence type="ECO:0000313" key="4">
    <source>
        <dbReference type="EMBL" id="KAK5703846.1"/>
    </source>
</evidence>
<dbReference type="GO" id="GO:0016491">
    <property type="term" value="F:oxidoreductase activity"/>
    <property type="evidence" value="ECO:0007669"/>
    <property type="project" value="UniProtKB-KW"/>
</dbReference>
<organism evidence="4 5">
    <name type="scientific">Elasticomyces elasticus</name>
    <dbReference type="NCBI Taxonomy" id="574655"/>
    <lineage>
        <taxon>Eukaryota</taxon>
        <taxon>Fungi</taxon>
        <taxon>Dikarya</taxon>
        <taxon>Ascomycota</taxon>
        <taxon>Pezizomycotina</taxon>
        <taxon>Dothideomycetes</taxon>
        <taxon>Dothideomycetidae</taxon>
        <taxon>Mycosphaerellales</taxon>
        <taxon>Teratosphaeriaceae</taxon>
        <taxon>Elasticomyces</taxon>
    </lineage>
</organism>
<keyword evidence="3" id="KW-0560">Oxidoreductase</keyword>
<protein>
    <recommendedName>
        <fullName evidence="6">Oxidoreductase</fullName>
    </recommendedName>
</protein>
<comment type="caution">
    <text evidence="4">The sequence shown here is derived from an EMBL/GenBank/DDBJ whole genome shotgun (WGS) entry which is preliminary data.</text>
</comment>
<dbReference type="InterPro" id="IPR036291">
    <property type="entry name" value="NAD(P)-bd_dom_sf"/>
</dbReference>
<dbReference type="Proteomes" id="UP001310594">
    <property type="component" value="Unassembled WGS sequence"/>
</dbReference>
<gene>
    <name evidence="4" type="ORF">LTR97_002859</name>
</gene>
<dbReference type="Pfam" id="PF00106">
    <property type="entry name" value="adh_short"/>
    <property type="match status" value="1"/>
</dbReference>
<dbReference type="InterPro" id="IPR002347">
    <property type="entry name" value="SDR_fam"/>
</dbReference>
<comment type="similarity">
    <text evidence="1">Belongs to the short-chain dehydrogenases/reductases (SDR) family.</text>
</comment>
<dbReference type="AlphaFoldDB" id="A0AAN7VU64"/>
<evidence type="ECO:0008006" key="6">
    <source>
        <dbReference type="Google" id="ProtNLM"/>
    </source>
</evidence>
<dbReference type="PANTHER" id="PTHR24320:SF282">
    <property type="entry name" value="WW DOMAIN-CONTAINING OXIDOREDUCTASE"/>
    <property type="match status" value="1"/>
</dbReference>
<reference evidence="4" key="1">
    <citation type="submission" date="2023-08" db="EMBL/GenBank/DDBJ databases">
        <title>Black Yeasts Isolated from many extreme environments.</title>
        <authorList>
            <person name="Coleine C."/>
            <person name="Stajich J.E."/>
            <person name="Selbmann L."/>
        </authorList>
    </citation>
    <scope>NUCLEOTIDE SEQUENCE</scope>
    <source>
        <strain evidence="4">CCFEE 5810</strain>
    </source>
</reference>
<dbReference type="SUPFAM" id="SSF51735">
    <property type="entry name" value="NAD(P)-binding Rossmann-fold domains"/>
    <property type="match status" value="1"/>
</dbReference>
<keyword evidence="2" id="KW-0521">NADP</keyword>
<evidence type="ECO:0000256" key="3">
    <source>
        <dbReference type="ARBA" id="ARBA00023002"/>
    </source>
</evidence>
<accession>A0AAN7VU64</accession>
<evidence type="ECO:0000256" key="2">
    <source>
        <dbReference type="ARBA" id="ARBA00022857"/>
    </source>
</evidence>
<dbReference type="PANTHER" id="PTHR24320">
    <property type="entry name" value="RETINOL DEHYDROGENASE"/>
    <property type="match status" value="1"/>
</dbReference>
<dbReference type="Gene3D" id="3.40.50.720">
    <property type="entry name" value="NAD(P)-binding Rossmann-like Domain"/>
    <property type="match status" value="1"/>
</dbReference>
<evidence type="ECO:0000313" key="5">
    <source>
        <dbReference type="Proteomes" id="UP001310594"/>
    </source>
</evidence>
<name>A0AAN7VU64_9PEZI</name>
<dbReference type="EMBL" id="JAVRQU010000004">
    <property type="protein sequence ID" value="KAK5703846.1"/>
    <property type="molecule type" value="Genomic_DNA"/>
</dbReference>
<sequence>MPRTFNSAKDIPSLEEKVILITGGNAGIGASTVRALALHQPACIYLCARKISAAEALIQSIHETSPKANIVPLQLDLSSFDSIRRCAEEFNQQSDRLDILFLNAGICATPPTLTNEGYESQFGVNHVGHALLTQLLIPKMLRTQQDHPKADVRIHCTSSMGGVVFVPATGLDLQQMDKADAFSHGMVRYGHSKLSNILFARALAQHYPGINTTSSHPGTVKSDIWGKAYEEHKWLSRLLAPVVWMTGVSTDEGAKTQLWCATAATGKGNGLVENGKFYVPTGKLSDDNKNQKNQALVDELWEWTSKELAKHGAPGWPATI</sequence>
<evidence type="ECO:0000256" key="1">
    <source>
        <dbReference type="ARBA" id="ARBA00006484"/>
    </source>
</evidence>
<dbReference type="PRINTS" id="PR00081">
    <property type="entry name" value="GDHRDH"/>
</dbReference>
<proteinExistence type="inferred from homology"/>